<dbReference type="AlphaFoldDB" id="A0A2I0U7N8"/>
<proteinExistence type="predicted"/>
<reference evidence="2" key="2">
    <citation type="submission" date="2017-12" db="EMBL/GenBank/DDBJ databases">
        <title>Genome sequence of the Bar-tailed Godwit (Limosa lapponica baueri).</title>
        <authorList>
            <person name="Lima N.C.B."/>
            <person name="Parody-Merino A.M."/>
            <person name="Battley P.F."/>
            <person name="Fidler A.E."/>
            <person name="Prosdocimi F."/>
        </authorList>
    </citation>
    <scope>NUCLEOTIDE SEQUENCE [LARGE SCALE GENOMIC DNA]</scope>
</reference>
<evidence type="ECO:0000313" key="2">
    <source>
        <dbReference type="Proteomes" id="UP000233556"/>
    </source>
</evidence>
<reference evidence="2" key="1">
    <citation type="submission" date="2017-11" db="EMBL/GenBank/DDBJ databases">
        <authorList>
            <person name="Lima N.C."/>
            <person name="Parody-Merino A.M."/>
            <person name="Battley P.F."/>
            <person name="Fidler A.E."/>
            <person name="Prosdocimi F."/>
        </authorList>
    </citation>
    <scope>NUCLEOTIDE SEQUENCE [LARGE SCALE GENOMIC DNA]</scope>
</reference>
<gene>
    <name evidence="1" type="ORF">llap_7713</name>
</gene>
<keyword evidence="2" id="KW-1185">Reference proteome</keyword>
<dbReference type="Proteomes" id="UP000233556">
    <property type="component" value="Unassembled WGS sequence"/>
</dbReference>
<sequence length="107" mass="12182">MIGGLEHLSYEDRLRELGLFSLENRRLWGDLIVVFRYLKGPTRKMGTDLLAGPVGIGQEKQTSMYLGYSHAENMVPRAEETMALRSETLICTMKIYALTANYCIYNS</sequence>
<name>A0A2I0U7N8_LIMLA</name>
<dbReference type="EMBL" id="KZ506047">
    <property type="protein sequence ID" value="PKU41983.1"/>
    <property type="molecule type" value="Genomic_DNA"/>
</dbReference>
<protein>
    <recommendedName>
        <fullName evidence="3">Rna-directed dna polymerase from mobile element jockey-like</fullName>
    </recommendedName>
</protein>
<dbReference type="OrthoDB" id="10623722at2759"/>
<organism evidence="1 2">
    <name type="scientific">Limosa lapponica baueri</name>
    <dbReference type="NCBI Taxonomy" id="1758121"/>
    <lineage>
        <taxon>Eukaryota</taxon>
        <taxon>Metazoa</taxon>
        <taxon>Chordata</taxon>
        <taxon>Craniata</taxon>
        <taxon>Vertebrata</taxon>
        <taxon>Euteleostomi</taxon>
        <taxon>Archelosauria</taxon>
        <taxon>Archosauria</taxon>
        <taxon>Dinosauria</taxon>
        <taxon>Saurischia</taxon>
        <taxon>Theropoda</taxon>
        <taxon>Coelurosauria</taxon>
        <taxon>Aves</taxon>
        <taxon>Neognathae</taxon>
        <taxon>Neoaves</taxon>
        <taxon>Charadriiformes</taxon>
        <taxon>Scolopacidae</taxon>
        <taxon>Limosa</taxon>
    </lineage>
</organism>
<evidence type="ECO:0008006" key="3">
    <source>
        <dbReference type="Google" id="ProtNLM"/>
    </source>
</evidence>
<evidence type="ECO:0000313" key="1">
    <source>
        <dbReference type="EMBL" id="PKU41983.1"/>
    </source>
</evidence>
<accession>A0A2I0U7N8</accession>